<dbReference type="InterPro" id="IPR027417">
    <property type="entry name" value="P-loop_NTPase"/>
</dbReference>
<name>A0A7Y9QYK7_9BURK</name>
<dbReference type="RefSeq" id="WP_179633276.1">
    <property type="nucleotide sequence ID" value="NZ_JACCFH010000001.1"/>
</dbReference>
<dbReference type="PANTHER" id="PTHR32182">
    <property type="entry name" value="DNA REPLICATION AND REPAIR PROTEIN RECF"/>
    <property type="match status" value="1"/>
</dbReference>
<dbReference type="AlphaFoldDB" id="A0A7Y9QYK7"/>
<feature type="domain" description="ATPase AAA-type core" evidence="1">
    <location>
        <begin position="26"/>
        <end position="328"/>
    </location>
</feature>
<comment type="caution">
    <text evidence="2">The sequence shown here is derived from an EMBL/GenBank/DDBJ whole genome shotgun (WGS) entry which is preliminary data.</text>
</comment>
<organism evidence="2 3">
    <name type="scientific">Sphaerotilus montanus</name>
    <dbReference type="NCBI Taxonomy" id="522889"/>
    <lineage>
        <taxon>Bacteria</taxon>
        <taxon>Pseudomonadati</taxon>
        <taxon>Pseudomonadota</taxon>
        <taxon>Betaproteobacteria</taxon>
        <taxon>Burkholderiales</taxon>
        <taxon>Sphaerotilaceae</taxon>
        <taxon>Sphaerotilus</taxon>
    </lineage>
</organism>
<evidence type="ECO:0000313" key="3">
    <source>
        <dbReference type="Proteomes" id="UP000518288"/>
    </source>
</evidence>
<sequence>MLISKLKLKNWRNFKSVNVDLRERVIVIGPNASGKSNLLDVFRFLRDVAKPAGGGLQRAVESRGGLSKLRCLLARRDPEISIEVELAERLDEPAIWRYRLAFKSEGKGLQRVVVSQEHVENLRTQTVLLNRPDASDKADKERLTETSLEQVNANKDFREIAQFFSSLTYLHLVPQLLRHKELGSAMQLEGDPFGQSFLEHIAKTPDRTRNARLKKIESALKACVPNMRDLKFQRDETTGTPHLEALYEHWRPDAGWQREDQFSDGTLRLLGIMWSLLDGDSLLLLEEPELSLNESIVRQIPPLLWQMQRKAKHRRQVFVTTHSEALLEHSSIDPRDILRLVPTDDGTKVELFSAQEIDLVNSGYTVAQLVGTPVRPASLDQLSIF</sequence>
<dbReference type="GO" id="GO:0000731">
    <property type="term" value="P:DNA synthesis involved in DNA repair"/>
    <property type="evidence" value="ECO:0007669"/>
    <property type="project" value="TreeGrafter"/>
</dbReference>
<reference evidence="2 3" key="1">
    <citation type="submission" date="2020-07" db="EMBL/GenBank/DDBJ databases">
        <title>Genomic Encyclopedia of Archaeal and Bacterial Type Strains, Phase II (KMG-II): from individual species to whole genera.</title>
        <authorList>
            <person name="Goeker M."/>
        </authorList>
    </citation>
    <scope>NUCLEOTIDE SEQUENCE [LARGE SCALE GENOMIC DNA]</scope>
    <source>
        <strain evidence="2 3">DSM 21226</strain>
    </source>
</reference>
<dbReference type="PANTHER" id="PTHR32182:SF22">
    <property type="entry name" value="ATP-DEPENDENT ENDONUCLEASE, OLD FAMILY-RELATED"/>
    <property type="match status" value="1"/>
</dbReference>
<dbReference type="InterPro" id="IPR014555">
    <property type="entry name" value="RecF-like"/>
</dbReference>
<dbReference type="Proteomes" id="UP000518288">
    <property type="component" value="Unassembled WGS sequence"/>
</dbReference>
<dbReference type="EMBL" id="JACCFH010000001">
    <property type="protein sequence ID" value="NYG32379.1"/>
    <property type="molecule type" value="Genomic_DNA"/>
</dbReference>
<dbReference type="PIRSF" id="PIRSF029347">
    <property type="entry name" value="RecF"/>
    <property type="match status" value="1"/>
</dbReference>
<dbReference type="Gene3D" id="3.40.50.300">
    <property type="entry name" value="P-loop containing nucleotide triphosphate hydrolases"/>
    <property type="match status" value="1"/>
</dbReference>
<dbReference type="GO" id="GO:0006302">
    <property type="term" value="P:double-strand break repair"/>
    <property type="evidence" value="ECO:0007669"/>
    <property type="project" value="TreeGrafter"/>
</dbReference>
<proteinExistence type="predicted"/>
<evidence type="ECO:0000259" key="1">
    <source>
        <dbReference type="Pfam" id="PF13304"/>
    </source>
</evidence>
<dbReference type="Pfam" id="PF13304">
    <property type="entry name" value="AAA_21"/>
    <property type="match status" value="1"/>
</dbReference>
<dbReference type="SUPFAM" id="SSF52540">
    <property type="entry name" value="P-loop containing nucleoside triphosphate hydrolases"/>
    <property type="match status" value="1"/>
</dbReference>
<accession>A0A7Y9QYK7</accession>
<gene>
    <name evidence="2" type="ORF">BDD16_001365</name>
</gene>
<dbReference type="GO" id="GO:0016887">
    <property type="term" value="F:ATP hydrolysis activity"/>
    <property type="evidence" value="ECO:0007669"/>
    <property type="project" value="InterPro"/>
</dbReference>
<keyword evidence="3" id="KW-1185">Reference proteome</keyword>
<protein>
    <submittedName>
        <fullName evidence="2">Putative ATPase</fullName>
    </submittedName>
</protein>
<dbReference type="GO" id="GO:0005524">
    <property type="term" value="F:ATP binding"/>
    <property type="evidence" value="ECO:0007669"/>
    <property type="project" value="InterPro"/>
</dbReference>
<evidence type="ECO:0000313" key="2">
    <source>
        <dbReference type="EMBL" id="NYG32379.1"/>
    </source>
</evidence>
<dbReference type="InterPro" id="IPR003959">
    <property type="entry name" value="ATPase_AAA_core"/>
</dbReference>